<comment type="caution">
    <text evidence="1">The sequence shown here is derived from an EMBL/GenBank/DDBJ whole genome shotgun (WGS) entry which is preliminary data.</text>
</comment>
<dbReference type="RefSeq" id="XP_069212271.1">
    <property type="nucleotide sequence ID" value="XM_069348727.1"/>
</dbReference>
<evidence type="ECO:0008006" key="3">
    <source>
        <dbReference type="Google" id="ProtNLM"/>
    </source>
</evidence>
<organism evidence="1 2">
    <name type="scientific">Vanrija albida</name>
    <dbReference type="NCBI Taxonomy" id="181172"/>
    <lineage>
        <taxon>Eukaryota</taxon>
        <taxon>Fungi</taxon>
        <taxon>Dikarya</taxon>
        <taxon>Basidiomycota</taxon>
        <taxon>Agaricomycotina</taxon>
        <taxon>Tremellomycetes</taxon>
        <taxon>Trichosporonales</taxon>
        <taxon>Trichosporonaceae</taxon>
        <taxon>Vanrija</taxon>
    </lineage>
</organism>
<evidence type="ECO:0000313" key="1">
    <source>
        <dbReference type="EMBL" id="KAL1412327.1"/>
    </source>
</evidence>
<gene>
    <name evidence="1" type="ORF">Q8F55_000071</name>
</gene>
<dbReference type="Proteomes" id="UP001565368">
    <property type="component" value="Unassembled WGS sequence"/>
</dbReference>
<evidence type="ECO:0000313" key="2">
    <source>
        <dbReference type="Proteomes" id="UP001565368"/>
    </source>
</evidence>
<protein>
    <recommendedName>
        <fullName evidence="3">F-box domain-containing protein</fullName>
    </recommendedName>
</protein>
<dbReference type="GeneID" id="95981114"/>
<sequence>MSTVIDHTANPHIIDAILASCDTPTTLAFRLASRAYRAAVDATLAHVALYLLPTAAPDGTPRFRFVRPVDYRGWTSEPHPPPPFLSHLPATVRALDVDTAFLRGEEIGACTSVRVVRRCGRAVWCRPGAFHSFVPELDSLVTMVDFMTVDDYGGELLIPHGLQEYVLHVRWDDSDQGVIGVSRGDVSMRSWTRAWPREMVLVLQPCSRAPPATADCLMFLRDVAVTMLGVLDAGGEVCVVGVEKVSPLNMGWRSGESKSEDRRDLFKAMLSGFWREWGQGVLEVNTDERRADLLAQVDFTTVNEWHSQLKEKGRDQDGLDMYDLQAVWPPYANA</sequence>
<dbReference type="EMBL" id="JBBXJM010000001">
    <property type="protein sequence ID" value="KAL1412327.1"/>
    <property type="molecule type" value="Genomic_DNA"/>
</dbReference>
<accession>A0ABR3QCU4</accession>
<proteinExistence type="predicted"/>
<reference evidence="1 2" key="1">
    <citation type="submission" date="2023-08" db="EMBL/GenBank/DDBJ databases">
        <title>Annotated Genome Sequence of Vanrija albida AlHP1.</title>
        <authorList>
            <person name="Herzog R."/>
        </authorList>
    </citation>
    <scope>NUCLEOTIDE SEQUENCE [LARGE SCALE GENOMIC DNA]</scope>
    <source>
        <strain evidence="1 2">AlHP1</strain>
    </source>
</reference>
<keyword evidence="2" id="KW-1185">Reference proteome</keyword>
<name>A0ABR3QCU4_9TREE</name>